<dbReference type="InterPro" id="IPR014729">
    <property type="entry name" value="Rossmann-like_a/b/a_fold"/>
</dbReference>
<dbReference type="InterPro" id="IPR033738">
    <property type="entry name" value="AsnB_N"/>
</dbReference>
<evidence type="ECO:0000256" key="3">
    <source>
        <dbReference type="ARBA" id="ARBA00012737"/>
    </source>
</evidence>
<dbReference type="EMBL" id="AP011742">
    <property type="protein sequence ID" value="BAL56291.1"/>
    <property type="molecule type" value="Genomic_DNA"/>
</dbReference>
<dbReference type="EC" id="6.3.5.4" evidence="3"/>
<dbReference type="PANTHER" id="PTHR43284">
    <property type="entry name" value="ASPARAGINE SYNTHETASE (GLUTAMINE-HYDROLYZING)"/>
    <property type="match status" value="1"/>
</dbReference>
<dbReference type="Pfam" id="PF00733">
    <property type="entry name" value="Asn_synthase"/>
    <property type="match status" value="1"/>
</dbReference>
<evidence type="ECO:0000256" key="4">
    <source>
        <dbReference type="ARBA" id="ARBA00022741"/>
    </source>
</evidence>
<evidence type="ECO:0000256" key="7">
    <source>
        <dbReference type="ARBA" id="ARBA00048741"/>
    </source>
</evidence>
<accession>H5SJF5</accession>
<protein>
    <recommendedName>
        <fullName evidence="3">asparagine synthase (glutamine-hydrolyzing)</fullName>
        <ecNumber evidence="3">6.3.5.4</ecNumber>
    </recommendedName>
</protein>
<keyword evidence="4 9" id="KW-0547">Nucleotide-binding</keyword>
<dbReference type="InterPro" id="IPR001962">
    <property type="entry name" value="Asn_synthase"/>
</dbReference>
<dbReference type="InterPro" id="IPR029055">
    <property type="entry name" value="Ntn_hydrolases_N"/>
</dbReference>
<reference evidence="12" key="1">
    <citation type="journal article" date="2005" name="Environ. Microbiol.">
        <title>Genetic and functional properties of uncultivated thermophilic crenarchaeotes from a subsurface gold mine as revealed by analysis of genome fragments.</title>
        <authorList>
            <person name="Nunoura T."/>
            <person name="Hirayama H."/>
            <person name="Takami H."/>
            <person name="Oida H."/>
            <person name="Nishi S."/>
            <person name="Shimamura S."/>
            <person name="Suzuki Y."/>
            <person name="Inagaki F."/>
            <person name="Takai K."/>
            <person name="Nealson K.H."/>
            <person name="Horikoshi K."/>
        </authorList>
    </citation>
    <scope>NUCLEOTIDE SEQUENCE</scope>
</reference>
<feature type="site" description="Important for beta-aspartyl-AMP intermediate formation" evidence="10">
    <location>
        <position position="369"/>
    </location>
</feature>
<dbReference type="PANTHER" id="PTHR43284:SF1">
    <property type="entry name" value="ASPARAGINE SYNTHETASE"/>
    <property type="match status" value="1"/>
</dbReference>
<dbReference type="PIRSF" id="PIRSF001589">
    <property type="entry name" value="Asn_synthetase_glu-h"/>
    <property type="match status" value="1"/>
</dbReference>
<dbReference type="Pfam" id="PF13522">
    <property type="entry name" value="GATase_6"/>
    <property type="match status" value="1"/>
</dbReference>
<dbReference type="InterPro" id="IPR051786">
    <property type="entry name" value="ASN_synthetase/amidase"/>
</dbReference>
<keyword evidence="8" id="KW-0028">Amino-acid biosynthesis</keyword>
<keyword evidence="5 9" id="KW-0067">ATP-binding</keyword>
<evidence type="ECO:0000256" key="6">
    <source>
        <dbReference type="ARBA" id="ARBA00022962"/>
    </source>
</evidence>
<organism evidence="12">
    <name type="scientific">uncultured delta proteobacterium</name>
    <dbReference type="NCBI Taxonomy" id="34034"/>
    <lineage>
        <taxon>Bacteria</taxon>
        <taxon>Deltaproteobacteria</taxon>
        <taxon>environmental samples</taxon>
    </lineage>
</organism>
<dbReference type="InterPro" id="IPR006426">
    <property type="entry name" value="Asn_synth_AEB"/>
</dbReference>
<name>H5SJF5_9DELT</name>
<evidence type="ECO:0000256" key="9">
    <source>
        <dbReference type="PIRSR" id="PIRSR001589-2"/>
    </source>
</evidence>
<proteinExistence type="inferred from homology"/>
<evidence type="ECO:0000313" key="12">
    <source>
        <dbReference type="EMBL" id="BAL56291.1"/>
    </source>
</evidence>
<comment type="catalytic activity">
    <reaction evidence="7">
        <text>L-aspartate + L-glutamine + ATP + H2O = L-asparagine + L-glutamate + AMP + diphosphate + H(+)</text>
        <dbReference type="Rhea" id="RHEA:12228"/>
        <dbReference type="ChEBI" id="CHEBI:15377"/>
        <dbReference type="ChEBI" id="CHEBI:15378"/>
        <dbReference type="ChEBI" id="CHEBI:29985"/>
        <dbReference type="ChEBI" id="CHEBI:29991"/>
        <dbReference type="ChEBI" id="CHEBI:30616"/>
        <dbReference type="ChEBI" id="CHEBI:33019"/>
        <dbReference type="ChEBI" id="CHEBI:58048"/>
        <dbReference type="ChEBI" id="CHEBI:58359"/>
        <dbReference type="ChEBI" id="CHEBI:456215"/>
        <dbReference type="EC" id="6.3.5.4"/>
    </reaction>
</comment>
<keyword evidence="8" id="KW-0061">Asparagine biosynthesis</keyword>
<dbReference type="SUPFAM" id="SSF56235">
    <property type="entry name" value="N-terminal nucleophile aminohydrolases (Ntn hydrolases)"/>
    <property type="match status" value="1"/>
</dbReference>
<dbReference type="GO" id="GO:0006529">
    <property type="term" value="P:asparagine biosynthetic process"/>
    <property type="evidence" value="ECO:0007669"/>
    <property type="project" value="UniProtKB-KW"/>
</dbReference>
<dbReference type="Gene3D" id="3.40.50.620">
    <property type="entry name" value="HUPs"/>
    <property type="match status" value="1"/>
</dbReference>
<feature type="binding site" evidence="9">
    <location>
        <position position="100"/>
    </location>
    <ligand>
        <name>L-glutamine</name>
        <dbReference type="ChEBI" id="CHEBI:58359"/>
    </ligand>
</feature>
<feature type="domain" description="Glutamine amidotransferase type-2" evidence="11">
    <location>
        <begin position="2"/>
        <end position="219"/>
    </location>
</feature>
<dbReference type="InterPro" id="IPR017932">
    <property type="entry name" value="GATase_2_dom"/>
</dbReference>
<reference evidence="12" key="2">
    <citation type="journal article" date="2012" name="PLoS ONE">
        <title>A Deeply Branching Thermophilic Bacterium with an Ancient Acetyl-CoA Pathway Dominates a Subsurface Ecosystem.</title>
        <authorList>
            <person name="Takami H."/>
            <person name="Noguchi H."/>
            <person name="Takaki Y."/>
            <person name="Uchiyama I."/>
            <person name="Toyoda A."/>
            <person name="Nishi S."/>
            <person name="Chee G.-J."/>
            <person name="Arai W."/>
            <person name="Nunoura T."/>
            <person name="Itoh T."/>
            <person name="Hattori M."/>
            <person name="Takai K."/>
        </authorList>
    </citation>
    <scope>NUCLEOTIDE SEQUENCE</scope>
</reference>
<dbReference type="GO" id="GO:0004066">
    <property type="term" value="F:asparagine synthase (glutamine-hydrolyzing) activity"/>
    <property type="evidence" value="ECO:0007669"/>
    <property type="project" value="UniProtKB-EC"/>
</dbReference>
<feature type="active site" description="For GATase activity" evidence="8">
    <location>
        <position position="2"/>
    </location>
</feature>
<dbReference type="Gene3D" id="3.60.20.10">
    <property type="entry name" value="Glutamine Phosphoribosylpyrophosphate, subunit 1, domain 1"/>
    <property type="match status" value="1"/>
</dbReference>
<evidence type="ECO:0000256" key="2">
    <source>
        <dbReference type="ARBA" id="ARBA00005752"/>
    </source>
</evidence>
<evidence type="ECO:0000256" key="5">
    <source>
        <dbReference type="ARBA" id="ARBA00022840"/>
    </source>
</evidence>
<feature type="binding site" evidence="9">
    <location>
        <position position="294"/>
    </location>
    <ligand>
        <name>ATP</name>
        <dbReference type="ChEBI" id="CHEBI:30616"/>
    </ligand>
</feature>
<gene>
    <name evidence="12" type="ORF">HGMM_F36A01C26</name>
</gene>
<dbReference type="CDD" id="cd00712">
    <property type="entry name" value="AsnB"/>
    <property type="match status" value="1"/>
</dbReference>
<dbReference type="CDD" id="cd01991">
    <property type="entry name" value="Asn_synthase_B_C"/>
    <property type="match status" value="1"/>
</dbReference>
<dbReference type="SUPFAM" id="SSF52402">
    <property type="entry name" value="Adenine nucleotide alpha hydrolases-like"/>
    <property type="match status" value="1"/>
</dbReference>
<evidence type="ECO:0000256" key="8">
    <source>
        <dbReference type="PIRSR" id="PIRSR001589-1"/>
    </source>
</evidence>
<dbReference type="NCBIfam" id="TIGR01536">
    <property type="entry name" value="asn_synth_AEB"/>
    <property type="match status" value="1"/>
</dbReference>
<sequence length="630" mass="69523">MCGIAGVVLQGGASIDRATLQEMTDRLAHRGPDAQGLWLAPGVGLGHRRLSILDLSEAAAQPMIARNGRSALTFNGEIYNFATLREQLTAFGEQFVSSGDTEVLLHALERWGTEALSRIHGMFAFGYWDHDNRTLLLARDRFGKKPLYYAPFGPDGIEGLAFASELRALMAHPRVRAERALDPIALVQFLVHECVPAPRSILANVRKLLPGEMLIWRDGTGLSVQSYYTPRYHRNTTGDPESLARELISRVQQATRDRLVADVPVGVFLSGGLDSSFVAACAVRAHPRVKTFSIGFDDPSFDESAHARAVAQHLGTEHVEERLSLQTMLDLVPSTLDWMDEPLADSSFIPTTLLARVARREVTVALGGDGGDEILSGYPTFVVDRALRWLPALPSTMAAAARWCAELIPPSDANFSLGFKLRQFAQGLDAHGARRHAQWLAALIPNDIGKLIGPAIPRDAVTHAFEAVDRAANGTSNDFDAATAFYLRVYLSEGVLTKVDRATMRVSLEARAPLLDTRVVEFCLGLDPSMRVRGRTTKWLMRKALASMVPAEIIQRPKKGFGAPVGAWLRGPLRPLLQETLSTFRLRDAGWFRPESVHAMIEAHVSGRADLRKPLYALLVLEHWRQRWFT</sequence>
<dbReference type="PROSITE" id="PS51278">
    <property type="entry name" value="GATASE_TYPE_2"/>
    <property type="match status" value="1"/>
</dbReference>
<dbReference type="AlphaFoldDB" id="H5SJF5"/>
<dbReference type="GO" id="GO:0005524">
    <property type="term" value="F:ATP binding"/>
    <property type="evidence" value="ECO:0007669"/>
    <property type="project" value="UniProtKB-KW"/>
</dbReference>
<dbReference type="GO" id="GO:0005829">
    <property type="term" value="C:cytosol"/>
    <property type="evidence" value="ECO:0007669"/>
    <property type="project" value="TreeGrafter"/>
</dbReference>
<evidence type="ECO:0000259" key="11">
    <source>
        <dbReference type="PROSITE" id="PS51278"/>
    </source>
</evidence>
<evidence type="ECO:0000256" key="1">
    <source>
        <dbReference type="ARBA" id="ARBA00005187"/>
    </source>
</evidence>
<comment type="pathway">
    <text evidence="1">Amino-acid biosynthesis; L-asparagine biosynthesis; L-asparagine from L-aspartate (L-Gln route): step 1/1.</text>
</comment>
<keyword evidence="6 8" id="KW-0315">Glutamine amidotransferase</keyword>
<evidence type="ECO:0000256" key="10">
    <source>
        <dbReference type="PIRSR" id="PIRSR001589-3"/>
    </source>
</evidence>
<comment type="similarity">
    <text evidence="2">Belongs to the asparagine synthetase family.</text>
</comment>